<keyword evidence="10" id="KW-0756">Sterol biosynthesis</keyword>
<evidence type="ECO:0000256" key="2">
    <source>
        <dbReference type="ARBA" id="ARBA00006495"/>
    </source>
</evidence>
<evidence type="ECO:0000259" key="17">
    <source>
        <dbReference type="Pfam" id="PF08544"/>
    </source>
</evidence>
<keyword evidence="5 15" id="KW-0808">Transferase</keyword>
<keyword evidence="11 15" id="KW-0443">Lipid metabolism</keyword>
<dbReference type="PANTHER" id="PTHR31814">
    <property type="match status" value="1"/>
</dbReference>
<keyword evidence="7 15" id="KW-0418">Kinase</keyword>
<evidence type="ECO:0000256" key="11">
    <source>
        <dbReference type="ARBA" id="ARBA00023098"/>
    </source>
</evidence>
<evidence type="ECO:0000256" key="14">
    <source>
        <dbReference type="ARBA" id="ARBA00029326"/>
    </source>
</evidence>
<evidence type="ECO:0000256" key="12">
    <source>
        <dbReference type="ARBA" id="ARBA00023166"/>
    </source>
</evidence>
<evidence type="ECO:0000256" key="3">
    <source>
        <dbReference type="ARBA" id="ARBA00012958"/>
    </source>
</evidence>
<evidence type="ECO:0000256" key="8">
    <source>
        <dbReference type="ARBA" id="ARBA00022840"/>
    </source>
</evidence>
<dbReference type="PIRSF" id="PIRSF017288">
    <property type="entry name" value="PMK_GHMP_euk"/>
    <property type="match status" value="1"/>
</dbReference>
<evidence type="ECO:0000256" key="15">
    <source>
        <dbReference type="PIRNR" id="PIRNR017288"/>
    </source>
</evidence>
<evidence type="ECO:0000259" key="16">
    <source>
        <dbReference type="Pfam" id="PF00288"/>
    </source>
</evidence>
<dbReference type="Proteomes" id="UP000240883">
    <property type="component" value="Unassembled WGS sequence"/>
</dbReference>
<evidence type="ECO:0000256" key="4">
    <source>
        <dbReference type="ARBA" id="ARBA00022516"/>
    </source>
</evidence>
<keyword evidence="9 15" id="KW-0752">Steroid biosynthesis</keyword>
<dbReference type="Pfam" id="PF08544">
    <property type="entry name" value="GHMP_kinases_C"/>
    <property type="match status" value="1"/>
</dbReference>
<comment type="similarity">
    <text evidence="2 15">Belongs to the GHMP kinase family. Mevalonate kinase subfamily.</text>
</comment>
<dbReference type="InterPro" id="IPR013750">
    <property type="entry name" value="GHMP_kinase_C_dom"/>
</dbReference>
<evidence type="ECO:0000256" key="5">
    <source>
        <dbReference type="ARBA" id="ARBA00022679"/>
    </source>
</evidence>
<dbReference type="PANTHER" id="PTHR31814:SF2">
    <property type="entry name" value="PHOSPHOMEVALONATE KINASE"/>
    <property type="match status" value="1"/>
</dbReference>
<dbReference type="AlphaFoldDB" id="A0A2T2P628"/>
<keyword evidence="13 15" id="KW-0753">Steroid metabolism</keyword>
<dbReference type="InterPro" id="IPR020568">
    <property type="entry name" value="Ribosomal_Su5_D2-typ_SF"/>
</dbReference>
<evidence type="ECO:0000313" key="18">
    <source>
        <dbReference type="EMBL" id="PSN73145.1"/>
    </source>
</evidence>
<dbReference type="GO" id="GO:0006696">
    <property type="term" value="P:ergosterol biosynthetic process"/>
    <property type="evidence" value="ECO:0007669"/>
    <property type="project" value="TreeGrafter"/>
</dbReference>
<keyword evidence="6" id="KW-0547">Nucleotide-binding</keyword>
<dbReference type="InterPro" id="IPR036554">
    <property type="entry name" value="GHMP_kinase_C_sf"/>
</dbReference>
<evidence type="ECO:0000256" key="9">
    <source>
        <dbReference type="ARBA" id="ARBA00022955"/>
    </source>
</evidence>
<evidence type="ECO:0000256" key="1">
    <source>
        <dbReference type="ARBA" id="ARBA00005017"/>
    </source>
</evidence>
<comment type="pathway">
    <text evidence="1 15">Isoprenoid biosynthesis; isopentenyl diphosphate biosynthesis via mevalonate pathway; isopentenyl diphosphate from (R)-mevalonate: step 2/3.</text>
</comment>
<dbReference type="Gene3D" id="3.30.230.10">
    <property type="match status" value="1"/>
</dbReference>
<dbReference type="FunFam" id="3.30.70.890:FF:000018">
    <property type="entry name" value="Phosphomevalonate kinase"/>
    <property type="match status" value="1"/>
</dbReference>
<feature type="domain" description="GHMP kinase C-terminal" evidence="17">
    <location>
        <begin position="350"/>
        <end position="408"/>
    </location>
</feature>
<dbReference type="InterPro" id="IPR006204">
    <property type="entry name" value="GHMP_kinase_N_dom"/>
</dbReference>
<evidence type="ECO:0000256" key="6">
    <source>
        <dbReference type="ARBA" id="ARBA00022741"/>
    </source>
</evidence>
<dbReference type="OrthoDB" id="10262935at2759"/>
<dbReference type="InterPro" id="IPR035102">
    <property type="entry name" value="Phosphomevalonate_kinase"/>
</dbReference>
<protein>
    <recommendedName>
        <fullName evidence="3 15">Phosphomevalonate kinase</fullName>
        <ecNumber evidence="3 15">2.7.4.2</ecNumber>
    </recommendedName>
</protein>
<name>A0A2T2P628_CORCC</name>
<keyword evidence="4 15" id="KW-0444">Lipid biosynthesis</keyword>
<accession>A0A2T2P628</accession>
<organism evidence="18 19">
    <name type="scientific">Corynespora cassiicola Philippines</name>
    <dbReference type="NCBI Taxonomy" id="1448308"/>
    <lineage>
        <taxon>Eukaryota</taxon>
        <taxon>Fungi</taxon>
        <taxon>Dikarya</taxon>
        <taxon>Ascomycota</taxon>
        <taxon>Pezizomycotina</taxon>
        <taxon>Dothideomycetes</taxon>
        <taxon>Pleosporomycetidae</taxon>
        <taxon>Pleosporales</taxon>
        <taxon>Corynesporascaceae</taxon>
        <taxon>Corynespora</taxon>
    </lineage>
</organism>
<dbReference type="EMBL" id="KZ678129">
    <property type="protein sequence ID" value="PSN73145.1"/>
    <property type="molecule type" value="Genomic_DNA"/>
</dbReference>
<gene>
    <name evidence="18" type="ORF">BS50DRAFT_606903</name>
</gene>
<dbReference type="GO" id="GO:0005524">
    <property type="term" value="F:ATP binding"/>
    <property type="evidence" value="ECO:0007669"/>
    <property type="project" value="UniProtKB-UniRule"/>
</dbReference>
<proteinExistence type="inferred from homology"/>
<evidence type="ECO:0000256" key="7">
    <source>
        <dbReference type="ARBA" id="ARBA00022777"/>
    </source>
</evidence>
<sequence>MTPNLPHEARAVSAPGKVFLAGGYLVLDRAYSALVFGLDARIHVEIEPIRTKSGVTLSEVIVKSPQFRGAAWEYGYRLAEADGGIAVTQLTASHDSSLNRNPFIETALTYALSYISTLLPNTPIAPSSVSILADQPYYSNPGKASSPNSRFLNFDVTLSGAHKTGLGSSAALVTSFTAAVLSYYLPKEKFDLQNEDSLRVLHNLSQASHCAAQGKVGSGFDIASAVYGSCLYRRFSPSLLSGMPEPGAPDFARRLHSLVEGGQWDTEIKKAAVKMPKGLRLVMCDVDCGSETPGMVKKVLKWREENKEEADRIWNALQSGNEGLAAELTRLATEDGAGSERFAKLKDIIAENRRLIRQMSVASRVPIEPPQQTALLDACSNVPGVVGGVVPGAGGYDAIVLLVEDKEDTLIGLKKLLGEWKVEADAEDGVTIGKVGILGVREDMIGVRKEDPAIYQEWIA</sequence>
<dbReference type="GO" id="GO:0005777">
    <property type="term" value="C:peroxisome"/>
    <property type="evidence" value="ECO:0007669"/>
    <property type="project" value="TreeGrafter"/>
</dbReference>
<dbReference type="EC" id="2.7.4.2" evidence="3 15"/>
<comment type="catalytic activity">
    <reaction evidence="14">
        <text>(R)-5-phosphomevalonate + ATP = (R)-5-diphosphomevalonate + ADP</text>
        <dbReference type="Rhea" id="RHEA:16341"/>
        <dbReference type="ChEBI" id="CHEBI:30616"/>
        <dbReference type="ChEBI" id="CHEBI:57557"/>
        <dbReference type="ChEBI" id="CHEBI:58146"/>
        <dbReference type="ChEBI" id="CHEBI:456216"/>
        <dbReference type="EC" id="2.7.4.2"/>
    </reaction>
    <physiologicalReaction direction="left-to-right" evidence="14">
        <dbReference type="Rhea" id="RHEA:16342"/>
    </physiologicalReaction>
</comment>
<dbReference type="Pfam" id="PF00288">
    <property type="entry name" value="GHMP_kinases_N"/>
    <property type="match status" value="1"/>
</dbReference>
<dbReference type="STRING" id="1448308.A0A2T2P628"/>
<evidence type="ECO:0000313" key="19">
    <source>
        <dbReference type="Proteomes" id="UP000240883"/>
    </source>
</evidence>
<dbReference type="Gene3D" id="3.30.70.890">
    <property type="entry name" value="GHMP kinase, C-terminal domain"/>
    <property type="match status" value="1"/>
</dbReference>
<dbReference type="SUPFAM" id="SSF55060">
    <property type="entry name" value="GHMP Kinase, C-terminal domain"/>
    <property type="match status" value="1"/>
</dbReference>
<dbReference type="InterPro" id="IPR014721">
    <property type="entry name" value="Ribsml_uS5_D2-typ_fold_subgr"/>
</dbReference>
<dbReference type="GO" id="GO:0004631">
    <property type="term" value="F:phosphomevalonate kinase activity"/>
    <property type="evidence" value="ECO:0007669"/>
    <property type="project" value="UniProtKB-UniRule"/>
</dbReference>
<keyword evidence="19" id="KW-1185">Reference proteome</keyword>
<dbReference type="GO" id="GO:0019287">
    <property type="term" value="P:isopentenyl diphosphate biosynthetic process, mevalonate pathway"/>
    <property type="evidence" value="ECO:0007669"/>
    <property type="project" value="UniProtKB-UniRule"/>
</dbReference>
<evidence type="ECO:0000256" key="13">
    <source>
        <dbReference type="ARBA" id="ARBA00023221"/>
    </source>
</evidence>
<dbReference type="UniPathway" id="UPA00057">
    <property type="reaction ID" value="UER00099"/>
</dbReference>
<dbReference type="InterPro" id="IPR016005">
    <property type="entry name" value="Erg8"/>
</dbReference>
<reference evidence="18 19" key="1">
    <citation type="journal article" date="2018" name="Front. Microbiol.">
        <title>Genome-Wide Analysis of Corynespora cassiicola Leaf Fall Disease Putative Effectors.</title>
        <authorList>
            <person name="Lopez D."/>
            <person name="Ribeiro S."/>
            <person name="Label P."/>
            <person name="Fumanal B."/>
            <person name="Venisse J.S."/>
            <person name="Kohler A."/>
            <person name="de Oliveira R.R."/>
            <person name="Labutti K."/>
            <person name="Lipzen A."/>
            <person name="Lail K."/>
            <person name="Bauer D."/>
            <person name="Ohm R.A."/>
            <person name="Barry K.W."/>
            <person name="Spatafora J."/>
            <person name="Grigoriev I.V."/>
            <person name="Martin F.M."/>
            <person name="Pujade-Renaud V."/>
        </authorList>
    </citation>
    <scope>NUCLEOTIDE SEQUENCE [LARGE SCALE GENOMIC DNA]</scope>
    <source>
        <strain evidence="18 19">Philippines</strain>
    </source>
</reference>
<evidence type="ECO:0000256" key="10">
    <source>
        <dbReference type="ARBA" id="ARBA00023011"/>
    </source>
</evidence>
<dbReference type="GO" id="GO:0010142">
    <property type="term" value="P:farnesyl diphosphate biosynthetic process, mevalonate pathway"/>
    <property type="evidence" value="ECO:0007669"/>
    <property type="project" value="TreeGrafter"/>
</dbReference>
<dbReference type="SUPFAM" id="SSF54211">
    <property type="entry name" value="Ribosomal protein S5 domain 2-like"/>
    <property type="match status" value="1"/>
</dbReference>
<feature type="domain" description="GHMP kinase N-terminal" evidence="16">
    <location>
        <begin position="162"/>
        <end position="228"/>
    </location>
</feature>
<keyword evidence="12" id="KW-1207">Sterol metabolism</keyword>
<keyword evidence="8" id="KW-0067">ATP-binding</keyword>